<dbReference type="EMBL" id="UYRS01018694">
    <property type="protein sequence ID" value="VDK39218.1"/>
    <property type="molecule type" value="Genomic_DNA"/>
</dbReference>
<dbReference type="AlphaFoldDB" id="A0A0R3WBA0"/>
<dbReference type="Proteomes" id="UP000282613">
    <property type="component" value="Unassembled WGS sequence"/>
</dbReference>
<sequence>MEVDNVLSSPPPPPPPLKPLMVLGGTDFQLRHIDVVRDTECGVRSAECGVRSADCTEQAPTAGRVRLLAETGTDM</sequence>
<evidence type="ECO:0000313" key="3">
    <source>
        <dbReference type="WBParaSite" id="TASK_0000790201-mRNA-1"/>
    </source>
</evidence>
<organism evidence="3">
    <name type="scientific">Taenia asiatica</name>
    <name type="common">Asian tapeworm</name>
    <dbReference type="NCBI Taxonomy" id="60517"/>
    <lineage>
        <taxon>Eukaryota</taxon>
        <taxon>Metazoa</taxon>
        <taxon>Spiralia</taxon>
        <taxon>Lophotrochozoa</taxon>
        <taxon>Platyhelminthes</taxon>
        <taxon>Cestoda</taxon>
        <taxon>Eucestoda</taxon>
        <taxon>Cyclophyllidea</taxon>
        <taxon>Taeniidae</taxon>
        <taxon>Taenia</taxon>
    </lineage>
</organism>
<dbReference type="WBParaSite" id="TASK_0000790201-mRNA-1">
    <property type="protein sequence ID" value="TASK_0000790201-mRNA-1"/>
    <property type="gene ID" value="TASK_0000790201"/>
</dbReference>
<name>A0A0R3WBA0_TAEAS</name>
<evidence type="ECO:0000313" key="1">
    <source>
        <dbReference type="EMBL" id="VDK39218.1"/>
    </source>
</evidence>
<reference evidence="1 2" key="2">
    <citation type="submission" date="2018-11" db="EMBL/GenBank/DDBJ databases">
        <authorList>
            <consortium name="Pathogen Informatics"/>
        </authorList>
    </citation>
    <scope>NUCLEOTIDE SEQUENCE [LARGE SCALE GENOMIC DNA]</scope>
</reference>
<protein>
    <submittedName>
        <fullName evidence="1 3">Uncharacterized protein</fullName>
    </submittedName>
</protein>
<evidence type="ECO:0000313" key="2">
    <source>
        <dbReference type="Proteomes" id="UP000282613"/>
    </source>
</evidence>
<reference evidence="3" key="1">
    <citation type="submission" date="2017-02" db="UniProtKB">
        <authorList>
            <consortium name="WormBaseParasite"/>
        </authorList>
    </citation>
    <scope>IDENTIFICATION</scope>
</reference>
<proteinExistence type="predicted"/>
<gene>
    <name evidence="1" type="ORF">TASK_LOCUS7903</name>
</gene>
<keyword evidence="2" id="KW-1185">Reference proteome</keyword>
<accession>A0A0R3WBA0</accession>